<proteinExistence type="predicted"/>
<sequence length="496" mass="55334">MQSQTTLKRPRAEGRAPPASLQGALRPARHVAISASHELFPSREAALACVVEKRVVAHQRMRDQQRGLTLRSPVRLAATRMERTVEGGVDDLKFLYPMLDTLPVIAFPILHFATCGVQVSVYGSAEVGRVVEVMRDYLLEAHVLQEPGQLLFIPEDRERISFFHSVRSAAEPLGARDGDALVWCAGDIVLAYDVFPWLMEPDVGPHELILNVGAKQRVFPDGTPELFSGNYYETLITRDGPGPATAYDVKDPNLLVFTREGMRGLSRLDDLRGAKDSSVYMDVFLRTAWRALASSKALSCLGTLRYGLKRRRGTLRPGEGLRQDHASDFASAFFDVRARLKADTVDPFVLKDCDNFEDLFGFYRGLLQGIVDAGATREEGYRRLAEFYPHAEHLLALSERLRPLWDELPLWRHWPELIRDRISTCNLRLTEALQAAGFQDVTPLVPEYFAADGSFQQAPAPGDDLPGTRAFLRDVYLPRFQRGRAAFATALAGGLA</sequence>
<evidence type="ECO:0000313" key="3">
    <source>
        <dbReference type="Proteomes" id="UP000272888"/>
    </source>
</evidence>
<evidence type="ECO:0000256" key="1">
    <source>
        <dbReference type="SAM" id="MobiDB-lite"/>
    </source>
</evidence>
<dbReference type="RefSeq" id="WP_120642291.1">
    <property type="nucleotide sequence ID" value="NZ_RAWB01000032.1"/>
</dbReference>
<dbReference type="EMBL" id="RAWB01000032">
    <property type="protein sequence ID" value="RKH65970.1"/>
    <property type="molecule type" value="Genomic_DNA"/>
</dbReference>
<dbReference type="Proteomes" id="UP000272888">
    <property type="component" value="Unassembled WGS sequence"/>
</dbReference>
<protein>
    <submittedName>
        <fullName evidence="2">Uncharacterized protein</fullName>
    </submittedName>
</protein>
<organism evidence="2 3">
    <name type="scientific">Corallococcus llansteffanensis</name>
    <dbReference type="NCBI Taxonomy" id="2316731"/>
    <lineage>
        <taxon>Bacteria</taxon>
        <taxon>Pseudomonadati</taxon>
        <taxon>Myxococcota</taxon>
        <taxon>Myxococcia</taxon>
        <taxon>Myxococcales</taxon>
        <taxon>Cystobacterineae</taxon>
        <taxon>Myxococcaceae</taxon>
        <taxon>Corallococcus</taxon>
    </lineage>
</organism>
<reference evidence="3" key="1">
    <citation type="submission" date="2018-09" db="EMBL/GenBank/DDBJ databases">
        <authorList>
            <person name="Livingstone P.G."/>
            <person name="Whitworth D.E."/>
        </authorList>
    </citation>
    <scope>NUCLEOTIDE SEQUENCE [LARGE SCALE GENOMIC DNA]</scope>
    <source>
        <strain evidence="3">CA051B</strain>
    </source>
</reference>
<comment type="caution">
    <text evidence="2">The sequence shown here is derived from an EMBL/GenBank/DDBJ whole genome shotgun (WGS) entry which is preliminary data.</text>
</comment>
<gene>
    <name evidence="2" type="ORF">D7V93_05160</name>
</gene>
<dbReference type="AlphaFoldDB" id="A0A3A8QGE9"/>
<feature type="region of interest" description="Disordered" evidence="1">
    <location>
        <begin position="1"/>
        <end position="24"/>
    </location>
</feature>
<evidence type="ECO:0000313" key="2">
    <source>
        <dbReference type="EMBL" id="RKH65970.1"/>
    </source>
</evidence>
<accession>A0A3A8QGE9</accession>
<keyword evidence="3" id="KW-1185">Reference proteome</keyword>
<name>A0A3A8QGE9_9BACT</name>